<dbReference type="EMBL" id="CP026100">
    <property type="protein sequence ID" value="AYV48577.1"/>
    <property type="molecule type" value="Genomic_DNA"/>
</dbReference>
<evidence type="ECO:0000256" key="8">
    <source>
        <dbReference type="ARBA" id="ARBA00023004"/>
    </source>
</evidence>
<dbReference type="AlphaFoldDB" id="A0A2N5CP44"/>
<dbReference type="InterPro" id="IPR009010">
    <property type="entry name" value="Asp_de-COase-like_dom_sf"/>
</dbReference>
<dbReference type="PIRSF" id="PIRSF000144">
    <property type="entry name" value="CbbBc"/>
    <property type="match status" value="1"/>
</dbReference>
<dbReference type="NCBIfam" id="TIGR01701">
    <property type="entry name" value="Fdhalpha-like"/>
    <property type="match status" value="1"/>
</dbReference>
<evidence type="ECO:0000256" key="10">
    <source>
        <dbReference type="SAM" id="MobiDB-lite"/>
    </source>
</evidence>
<organism evidence="13 14">
    <name type="scientific">Caulobacter flavus</name>
    <dbReference type="NCBI Taxonomy" id="1679497"/>
    <lineage>
        <taxon>Bacteria</taxon>
        <taxon>Pseudomonadati</taxon>
        <taxon>Pseudomonadota</taxon>
        <taxon>Alphaproteobacteria</taxon>
        <taxon>Caulobacterales</taxon>
        <taxon>Caulobacteraceae</taxon>
        <taxon>Caulobacter</taxon>
    </lineage>
</organism>
<evidence type="ECO:0000256" key="2">
    <source>
        <dbReference type="ARBA" id="ARBA00001966"/>
    </source>
</evidence>
<reference evidence="12 15" key="2">
    <citation type="submission" date="2018-01" db="EMBL/GenBank/DDBJ databases">
        <title>Complete genome sequence of Caulobacter flavus RHGG3.</title>
        <authorList>
            <person name="Yang E."/>
        </authorList>
    </citation>
    <scope>NUCLEOTIDE SEQUENCE [LARGE SCALE GENOMIC DNA]</scope>
    <source>
        <strain evidence="12 15">RHGG3</strain>
    </source>
</reference>
<dbReference type="SUPFAM" id="SSF50692">
    <property type="entry name" value="ADC-like"/>
    <property type="match status" value="1"/>
</dbReference>
<dbReference type="GO" id="GO:0030151">
    <property type="term" value="F:molybdenum ion binding"/>
    <property type="evidence" value="ECO:0007669"/>
    <property type="project" value="InterPro"/>
</dbReference>
<dbReference type="Proteomes" id="UP000234483">
    <property type="component" value="Unassembled WGS sequence"/>
</dbReference>
<dbReference type="InterPro" id="IPR010046">
    <property type="entry name" value="Mopterin_OxRdtse_a_bac"/>
</dbReference>
<evidence type="ECO:0000313" key="14">
    <source>
        <dbReference type="Proteomes" id="UP000234483"/>
    </source>
</evidence>
<dbReference type="InterPro" id="IPR006656">
    <property type="entry name" value="Mopterin_OxRdtase"/>
</dbReference>
<evidence type="ECO:0000256" key="4">
    <source>
        <dbReference type="ARBA" id="ARBA00022485"/>
    </source>
</evidence>
<evidence type="ECO:0000256" key="6">
    <source>
        <dbReference type="ARBA" id="ARBA00022723"/>
    </source>
</evidence>
<evidence type="ECO:0000259" key="11">
    <source>
        <dbReference type="Pfam" id="PF00384"/>
    </source>
</evidence>
<evidence type="ECO:0000256" key="9">
    <source>
        <dbReference type="ARBA" id="ARBA00023014"/>
    </source>
</evidence>
<sequence>MRDPSKPRRARTKSYDGPAGGYGSLIGLAKVAVAQSVPAIETGRQLLRQNKADGFACVSCAWPKPAKPHPAEFCENGAKATAWDLTSKRCTPDFFARHTVRELLDWSDYDLEQAGRLTHPMRYDAAADRYVPCAWADAFAAIGASLKSLDPTKVTFYASGRASLETSYMWALMARLYGSQNLPDSSNMCHESTSVGLKQSVGSPVGTVLLEDFAAADAIFFFGQNVGSNSPRLLHDLQEAARRGARIVTFNPLKEPGLQRFKNPQSPFQMLTGDQTRISEQYHQLRAGGDLAVLTGLCKWLIEADAQAARDGALPLLDHGFIAEHTQGFEALASFCRDAAWPDIERESGLARSQIETAARTYASAPAAIVVYGMGLTQHVLGVQNVNMVCNLLLLRGNIGRPGTGPCPVRGHSNVQGQRTVGVTEKPELAPLDILKAQYGFEPPRQKGWNTVEACEALLRGEMTGYVGLGGNFLRAVPDSPRIEAAWRRQALTVQIATKLNRSHLICGQIAYLLPCLSRIERDDQATGPQTVSVEDSSSCIHASFGDRTPASPYLLSESAIVAGIAKAALAPNPKVDWDAWLGDYALVRDAIEATYPQWFKGFNARFRQAGGFHRPNKARQRDFTEAPGGKANFIQPSSLSATGFADAQDVFRLMTLRSNDQFNTTVYGFDDRFRGVSGGRDVLFINRKDMMRLGLAEGQRAALQTVAQDGVERRLGGLRITAYDVPSGCLGTYYPECNVLVPLDHHAQGSKTPASKSVPVRIVPDPPSPGAPAS</sequence>
<keyword evidence="7" id="KW-0560">Oxidoreductase</keyword>
<dbReference type="OrthoDB" id="5287431at2"/>
<dbReference type="InterPro" id="IPR050123">
    <property type="entry name" value="Prok_molybdopt-oxidoreductase"/>
</dbReference>
<dbReference type="Gene3D" id="3.40.50.740">
    <property type="match status" value="1"/>
</dbReference>
<gene>
    <name evidence="12" type="ORF">C1707_21215</name>
    <name evidence="13" type="ORF">CFHF_19850</name>
</gene>
<dbReference type="Proteomes" id="UP000281192">
    <property type="component" value="Chromosome"/>
</dbReference>
<evidence type="ECO:0000313" key="13">
    <source>
        <dbReference type="EMBL" id="PLR08706.1"/>
    </source>
</evidence>
<evidence type="ECO:0000256" key="7">
    <source>
        <dbReference type="ARBA" id="ARBA00023002"/>
    </source>
</evidence>
<dbReference type="GO" id="GO:0016020">
    <property type="term" value="C:membrane"/>
    <property type="evidence" value="ECO:0007669"/>
    <property type="project" value="TreeGrafter"/>
</dbReference>
<protein>
    <submittedName>
        <fullName evidence="13">Formate dehydrogenase</fullName>
    </submittedName>
</protein>
<evidence type="ECO:0000256" key="5">
    <source>
        <dbReference type="ARBA" id="ARBA00022505"/>
    </source>
</evidence>
<evidence type="ECO:0000313" key="15">
    <source>
        <dbReference type="Proteomes" id="UP000281192"/>
    </source>
</evidence>
<dbReference type="GO" id="GO:0008863">
    <property type="term" value="F:formate dehydrogenase (NAD+) activity"/>
    <property type="evidence" value="ECO:0007669"/>
    <property type="project" value="InterPro"/>
</dbReference>
<dbReference type="Gene3D" id="3.40.228.10">
    <property type="entry name" value="Dimethylsulfoxide Reductase, domain 2"/>
    <property type="match status" value="1"/>
</dbReference>
<keyword evidence="15" id="KW-1185">Reference proteome</keyword>
<feature type="domain" description="Molybdopterin oxidoreductase" evidence="11">
    <location>
        <begin position="116"/>
        <end position="481"/>
    </location>
</feature>
<comment type="similarity">
    <text evidence="3">Belongs to the prokaryotic molybdopterin-containing oxidoreductase family.</text>
</comment>
<keyword evidence="6" id="KW-0479">Metal-binding</keyword>
<evidence type="ECO:0000256" key="1">
    <source>
        <dbReference type="ARBA" id="ARBA00001942"/>
    </source>
</evidence>
<comment type="cofactor">
    <cofactor evidence="1">
        <name>Mo-bis(molybdopterin guanine dinucleotide)</name>
        <dbReference type="ChEBI" id="CHEBI:60539"/>
    </cofactor>
</comment>
<dbReference type="SUPFAM" id="SSF53706">
    <property type="entry name" value="Formate dehydrogenase/DMSO reductase, domains 1-3"/>
    <property type="match status" value="1"/>
</dbReference>
<reference evidence="13 14" key="1">
    <citation type="submission" date="2017-12" db="EMBL/GenBank/DDBJ databases">
        <title>The genome sequence of Caulobacter flavus CGMCC1 15093.</title>
        <authorList>
            <person name="Gao J."/>
            <person name="Mao X."/>
            <person name="Sun J."/>
        </authorList>
    </citation>
    <scope>NUCLEOTIDE SEQUENCE [LARGE SCALE GENOMIC DNA]</scope>
    <source>
        <strain evidence="13 14">CGMCC1 15093</strain>
    </source>
</reference>
<dbReference type="PANTHER" id="PTHR43105:SF4">
    <property type="entry name" value="PROTEIN YDEP"/>
    <property type="match status" value="1"/>
</dbReference>
<dbReference type="KEGG" id="cfh:C1707_21215"/>
<dbReference type="CDD" id="cd02767">
    <property type="entry name" value="MopB_ydeP"/>
    <property type="match status" value="1"/>
</dbReference>
<dbReference type="InterPro" id="IPR041953">
    <property type="entry name" value="YdeP_MopB"/>
</dbReference>
<dbReference type="InterPro" id="IPR037951">
    <property type="entry name" value="MopB_CT_YdeP"/>
</dbReference>
<dbReference type="CDD" id="cd02787">
    <property type="entry name" value="MopB_CT_ydeP"/>
    <property type="match status" value="1"/>
</dbReference>
<accession>A0A2N5CP44</accession>
<proteinExistence type="inferred from homology"/>
<dbReference type="PANTHER" id="PTHR43105">
    <property type="entry name" value="RESPIRATORY NITRATE REDUCTASE"/>
    <property type="match status" value="1"/>
</dbReference>
<comment type="cofactor">
    <cofactor evidence="2">
        <name>[4Fe-4S] cluster</name>
        <dbReference type="ChEBI" id="CHEBI:49883"/>
    </cofactor>
</comment>
<keyword evidence="8" id="KW-0408">Iron</keyword>
<evidence type="ECO:0000256" key="3">
    <source>
        <dbReference type="ARBA" id="ARBA00010312"/>
    </source>
</evidence>
<dbReference type="RefSeq" id="WP_101714664.1">
    <property type="nucleotide sequence ID" value="NZ_CP026100.1"/>
</dbReference>
<keyword evidence="9" id="KW-0411">Iron-sulfur</keyword>
<dbReference type="Pfam" id="PF00384">
    <property type="entry name" value="Molybdopterin"/>
    <property type="match status" value="1"/>
</dbReference>
<keyword evidence="5" id="KW-0500">Molybdenum</keyword>
<dbReference type="GO" id="GO:0051539">
    <property type="term" value="F:4 iron, 4 sulfur cluster binding"/>
    <property type="evidence" value="ECO:0007669"/>
    <property type="project" value="UniProtKB-KW"/>
</dbReference>
<feature type="region of interest" description="Disordered" evidence="10">
    <location>
        <begin position="749"/>
        <end position="775"/>
    </location>
</feature>
<name>A0A2N5CP44_9CAUL</name>
<evidence type="ECO:0000313" key="12">
    <source>
        <dbReference type="EMBL" id="AYV48577.1"/>
    </source>
</evidence>
<feature type="compositionally biased region" description="Pro residues" evidence="10">
    <location>
        <begin position="765"/>
        <end position="775"/>
    </location>
</feature>
<keyword evidence="4" id="KW-0004">4Fe-4S</keyword>
<dbReference type="EMBL" id="PJRQ01000041">
    <property type="protein sequence ID" value="PLR08706.1"/>
    <property type="molecule type" value="Genomic_DNA"/>
</dbReference>